<feature type="region of interest" description="Disordered" evidence="2">
    <location>
        <begin position="57"/>
        <end position="109"/>
    </location>
</feature>
<dbReference type="InterPro" id="IPR031567">
    <property type="entry name" value="CRIM_dom"/>
</dbReference>
<dbReference type="GO" id="GO:0005546">
    <property type="term" value="F:phosphatidylinositol-4,5-bisphosphate binding"/>
    <property type="evidence" value="ECO:0007669"/>
    <property type="project" value="TreeGrafter"/>
</dbReference>
<dbReference type="AlphaFoldDB" id="A0A2T0FF65"/>
<dbReference type="OrthoDB" id="241990at2759"/>
<dbReference type="InterPro" id="IPR011993">
    <property type="entry name" value="PH-like_dom_sf"/>
</dbReference>
<organism evidence="5 6">
    <name type="scientific">Wickerhamiella sorbophila</name>
    <dbReference type="NCBI Taxonomy" id="45607"/>
    <lineage>
        <taxon>Eukaryota</taxon>
        <taxon>Fungi</taxon>
        <taxon>Dikarya</taxon>
        <taxon>Ascomycota</taxon>
        <taxon>Saccharomycotina</taxon>
        <taxon>Dipodascomycetes</taxon>
        <taxon>Dipodascales</taxon>
        <taxon>Trichomonascaceae</taxon>
        <taxon>Wickerhamiella</taxon>
    </lineage>
</organism>
<feature type="domain" description="CRIM" evidence="3">
    <location>
        <begin position="251"/>
        <end position="380"/>
    </location>
</feature>
<feature type="compositionally biased region" description="Basic and acidic residues" evidence="2">
    <location>
        <begin position="90"/>
        <end position="101"/>
    </location>
</feature>
<dbReference type="GO" id="GO:0038203">
    <property type="term" value="P:TORC2 signaling"/>
    <property type="evidence" value="ECO:0007669"/>
    <property type="project" value="TreeGrafter"/>
</dbReference>
<dbReference type="GO" id="GO:0005737">
    <property type="term" value="C:cytoplasm"/>
    <property type="evidence" value="ECO:0007669"/>
    <property type="project" value="TreeGrafter"/>
</dbReference>
<gene>
    <name evidence="5" type="ORF">B9G98_01227</name>
</gene>
<dbReference type="RefSeq" id="XP_024663553.1">
    <property type="nucleotide sequence ID" value="XM_024807785.1"/>
</dbReference>
<feature type="domain" description="SIN1-type PH" evidence="4">
    <location>
        <begin position="528"/>
        <end position="628"/>
    </location>
</feature>
<evidence type="ECO:0000313" key="5">
    <source>
        <dbReference type="EMBL" id="PRT53607.1"/>
    </source>
</evidence>
<evidence type="ECO:0000259" key="4">
    <source>
        <dbReference type="Pfam" id="PF16979"/>
    </source>
</evidence>
<name>A0A2T0FF65_9ASCO</name>
<dbReference type="EMBL" id="NDIQ01000001">
    <property type="protein sequence ID" value="PRT53607.1"/>
    <property type="molecule type" value="Genomic_DNA"/>
</dbReference>
<dbReference type="Proteomes" id="UP000238350">
    <property type="component" value="Unassembled WGS sequence"/>
</dbReference>
<dbReference type="GeneID" id="36514976"/>
<evidence type="ECO:0000256" key="1">
    <source>
        <dbReference type="ARBA" id="ARBA00009407"/>
    </source>
</evidence>
<evidence type="ECO:0000259" key="3">
    <source>
        <dbReference type="Pfam" id="PF16978"/>
    </source>
</evidence>
<proteinExistence type="inferred from homology"/>
<comment type="similarity">
    <text evidence="1">Belongs to the SIN1 family.</text>
</comment>
<dbReference type="Pfam" id="PF16978">
    <property type="entry name" value="CRIM"/>
    <property type="match status" value="1"/>
</dbReference>
<comment type="caution">
    <text evidence="5">The sequence shown here is derived from an EMBL/GenBank/DDBJ whole genome shotgun (WGS) entry which is preliminary data.</text>
</comment>
<dbReference type="InterPro" id="IPR008828">
    <property type="entry name" value="Sin1/Avo1"/>
</dbReference>
<dbReference type="PANTHER" id="PTHR13335">
    <property type="entry name" value="TARGET OF RAPAMYCIN COMPLEX 2 SUBUNIT MAPKAP1"/>
    <property type="match status" value="1"/>
</dbReference>
<dbReference type="PANTHER" id="PTHR13335:SF1">
    <property type="entry name" value="TARGET OF RAPAMYCIN COMPLEX 2 SUBUNIT MAPKAP1"/>
    <property type="match status" value="1"/>
</dbReference>
<dbReference type="STRING" id="45607.A0A2T0FF65"/>
<evidence type="ECO:0000313" key="6">
    <source>
        <dbReference type="Proteomes" id="UP000238350"/>
    </source>
</evidence>
<evidence type="ECO:0000256" key="2">
    <source>
        <dbReference type="SAM" id="MobiDB-lite"/>
    </source>
</evidence>
<dbReference type="Gene3D" id="2.30.29.30">
    <property type="entry name" value="Pleckstrin-homology domain (PH domain)/Phosphotyrosine-binding domain (PTB)"/>
    <property type="match status" value="1"/>
</dbReference>
<dbReference type="GO" id="GO:0005886">
    <property type="term" value="C:plasma membrane"/>
    <property type="evidence" value="ECO:0007669"/>
    <property type="project" value="TreeGrafter"/>
</dbReference>
<dbReference type="GO" id="GO:0031932">
    <property type="term" value="C:TORC2 complex"/>
    <property type="evidence" value="ECO:0007669"/>
    <property type="project" value="InterPro"/>
</dbReference>
<dbReference type="InterPro" id="IPR031313">
    <property type="entry name" value="Sin1_PH_dom"/>
</dbReference>
<sequence length="637" mass="71212">MALLYDKDALLDRLKATFLVDQLVDQELVADSTPFPDFTNLPSDETAKQEGQVAKFFLKPDSSPNRTPSSSISSHRSAKYSPLSQPFEPQIDHDHSSHSDTDTDYDLNDTEFPELQLNNSNSASGDTPLYDLALEDDSDLEENIVLAAEQLKNTVLDGQNGTEGPHAHIRKSTSSNLALLSSRRPSKQRSIIGMPTEVGSVLTGSVMPVRRHSDFPLSGVPDIPQPTEEEQTRELEVERVSVDESSHATASLLSQQLQEQDGGATSLLKNYKAAAGSADGAELKFYIPSKTKKPITVKVRRDCPVNMALGYTLYSYVESGQEPKLTEEEYDANRWNVRLVEDDGMPDEDFPALDRVRSITLYSVDEFALVPATDEEFAANSQVTPNKFARNAQHVPSRSTNSAAEVPVSVYLYPYDPLLSQAIFDEVVDSKSTVQTVFDSVCKIRMLEHDMYVLRVGSTKRIISSSEPVAAIAGQPLEMTPRRALQRDEGILPSAVSPTKPLFKDARRRLSQRTTDDDDGLPANVLGYHHYKVWRRQQMKILGRQRRELAIDGEYIRIQPPEDRMVGENEKTTQFHIKRVGRVKQSSKVSTNFKILVYKDAGPKYYFLEGETPEITRDIVNRISSMMKRSGSSFVRS</sequence>
<reference evidence="5 6" key="1">
    <citation type="submission" date="2017-04" db="EMBL/GenBank/DDBJ databases">
        <title>Genome sequencing of [Candida] sorbophila.</title>
        <authorList>
            <person name="Ahn J.O."/>
        </authorList>
    </citation>
    <scope>NUCLEOTIDE SEQUENCE [LARGE SCALE GENOMIC DNA]</scope>
    <source>
        <strain evidence="5 6">DS02</strain>
    </source>
</reference>
<keyword evidence="6" id="KW-1185">Reference proteome</keyword>
<protein>
    <submittedName>
        <fullName evidence="5">Target of rapamycin complex 2 subunit sin1</fullName>
    </submittedName>
</protein>
<feature type="compositionally biased region" description="Low complexity" evidence="2">
    <location>
        <begin position="60"/>
        <end position="81"/>
    </location>
</feature>
<accession>A0A2T0FF65</accession>
<dbReference type="Pfam" id="PF16979">
    <property type="entry name" value="SIN1_PH"/>
    <property type="match status" value="1"/>
</dbReference>